<dbReference type="PROSITE" id="PS51746">
    <property type="entry name" value="PPM_2"/>
    <property type="match status" value="1"/>
</dbReference>
<feature type="region of interest" description="Disordered" evidence="1">
    <location>
        <begin position="246"/>
        <end position="276"/>
    </location>
</feature>
<dbReference type="EMBL" id="BAAAYV010000009">
    <property type="protein sequence ID" value="GAA3659568.1"/>
    <property type="molecule type" value="Genomic_DNA"/>
</dbReference>
<dbReference type="InterPro" id="IPR036457">
    <property type="entry name" value="PPM-type-like_dom_sf"/>
</dbReference>
<dbReference type="SMART" id="SM00332">
    <property type="entry name" value="PP2Cc"/>
    <property type="match status" value="1"/>
</dbReference>
<dbReference type="SUPFAM" id="SSF81606">
    <property type="entry name" value="PP2C-like"/>
    <property type="match status" value="1"/>
</dbReference>
<dbReference type="InterPro" id="IPR015655">
    <property type="entry name" value="PP2C"/>
</dbReference>
<protein>
    <submittedName>
        <fullName evidence="3">Protein phosphatase 2C domain-containing protein</fullName>
    </submittedName>
</protein>
<dbReference type="Gene3D" id="3.60.40.10">
    <property type="entry name" value="PPM-type phosphatase domain"/>
    <property type="match status" value="1"/>
</dbReference>
<dbReference type="RefSeq" id="WP_221858984.1">
    <property type="nucleotide sequence ID" value="NZ_BAAAYV010000009.1"/>
</dbReference>
<proteinExistence type="predicted"/>
<evidence type="ECO:0000256" key="1">
    <source>
        <dbReference type="SAM" id="MobiDB-lite"/>
    </source>
</evidence>
<dbReference type="Pfam" id="PF13672">
    <property type="entry name" value="PP2C_2"/>
    <property type="match status" value="1"/>
</dbReference>
<comment type="caution">
    <text evidence="3">The sequence shown here is derived from an EMBL/GenBank/DDBJ whole genome shotgun (WGS) entry which is preliminary data.</text>
</comment>
<accession>A0ABP7BG09</accession>
<organism evidence="3 4">
    <name type="scientific">Microbacterium marinilacus</name>
    <dbReference type="NCBI Taxonomy" id="415209"/>
    <lineage>
        <taxon>Bacteria</taxon>
        <taxon>Bacillati</taxon>
        <taxon>Actinomycetota</taxon>
        <taxon>Actinomycetes</taxon>
        <taxon>Micrococcales</taxon>
        <taxon>Microbacteriaceae</taxon>
        <taxon>Microbacterium</taxon>
    </lineage>
</organism>
<name>A0ABP7BG09_9MICO</name>
<evidence type="ECO:0000313" key="3">
    <source>
        <dbReference type="EMBL" id="GAA3659568.1"/>
    </source>
</evidence>
<feature type="domain" description="PPM-type phosphatase" evidence="2">
    <location>
        <begin position="8"/>
        <end position="239"/>
    </location>
</feature>
<evidence type="ECO:0000259" key="2">
    <source>
        <dbReference type="PROSITE" id="PS51746"/>
    </source>
</evidence>
<dbReference type="Proteomes" id="UP001410795">
    <property type="component" value="Unassembled WGS sequence"/>
</dbReference>
<sequence>MTAPITALSGAATDTGLRRALNEDAFLSVSPVFLVADGMGGHDRGEVASAAAIAEFAGFAGRASLTVDEVRDALDRARDRIDGLSVDTDAGAGTTLSGVVVADVGGEGYWLALNLGDSRTYRLAEGRLEQISVDHSVVQELLDRGELTAEDAAHDRRRNVITRALGAGSAGEADYWMLPASEGDRVLVCSDGLPGELSTERIREILAAEPHPQAAATRLVHEAVLHGGRDNVTAVVVDAVAVARRGAPARARTDEPGDDIDIDSDTLPREPVGGAF</sequence>
<dbReference type="SMART" id="SM00331">
    <property type="entry name" value="PP2C_SIG"/>
    <property type="match status" value="1"/>
</dbReference>
<dbReference type="PANTHER" id="PTHR47992">
    <property type="entry name" value="PROTEIN PHOSPHATASE"/>
    <property type="match status" value="1"/>
</dbReference>
<dbReference type="InterPro" id="IPR001932">
    <property type="entry name" value="PPM-type_phosphatase-like_dom"/>
</dbReference>
<evidence type="ECO:0000313" key="4">
    <source>
        <dbReference type="Proteomes" id="UP001410795"/>
    </source>
</evidence>
<reference evidence="4" key="1">
    <citation type="journal article" date="2019" name="Int. J. Syst. Evol. Microbiol.">
        <title>The Global Catalogue of Microorganisms (GCM) 10K type strain sequencing project: providing services to taxonomists for standard genome sequencing and annotation.</title>
        <authorList>
            <consortium name="The Broad Institute Genomics Platform"/>
            <consortium name="The Broad Institute Genome Sequencing Center for Infectious Disease"/>
            <person name="Wu L."/>
            <person name="Ma J."/>
        </authorList>
    </citation>
    <scope>NUCLEOTIDE SEQUENCE [LARGE SCALE GENOMIC DNA]</scope>
    <source>
        <strain evidence="4">JCM 16546</strain>
    </source>
</reference>
<keyword evidence="4" id="KW-1185">Reference proteome</keyword>
<gene>
    <name evidence="3" type="ORF">GCM10022202_20410</name>
</gene>
<dbReference type="CDD" id="cd00143">
    <property type="entry name" value="PP2Cc"/>
    <property type="match status" value="1"/>
</dbReference>